<evidence type="ECO:0000256" key="3">
    <source>
        <dbReference type="HAMAP-Rule" id="MF_00245"/>
    </source>
</evidence>
<evidence type="ECO:0000256" key="1">
    <source>
        <dbReference type="ARBA" id="ARBA00008720"/>
    </source>
</evidence>
<dbReference type="PANTHER" id="PTHR40083:SF1">
    <property type="entry name" value="UPF0122 PROTEIN YLXM"/>
    <property type="match status" value="1"/>
</dbReference>
<dbReference type="OrthoDB" id="6392at2"/>
<evidence type="ECO:0000313" key="4">
    <source>
        <dbReference type="EMBL" id="TCK98309.1"/>
    </source>
</evidence>
<proteinExistence type="inferred from homology"/>
<gene>
    <name evidence="4" type="ORF">EDC19_0729</name>
</gene>
<dbReference type="Proteomes" id="UP000294545">
    <property type="component" value="Unassembled WGS sequence"/>
</dbReference>
<keyword evidence="5" id="KW-1185">Reference proteome</keyword>
<evidence type="ECO:0000313" key="5">
    <source>
        <dbReference type="Proteomes" id="UP000294545"/>
    </source>
</evidence>
<dbReference type="InterPro" id="IPR054831">
    <property type="entry name" value="UPF0122_fam_protein"/>
</dbReference>
<comment type="similarity">
    <text evidence="1 3">Belongs to the UPF0122 family.</text>
</comment>
<name>A0A4R1N5N7_9FIRM</name>
<protein>
    <recommendedName>
        <fullName evidence="3">UPF0122 protein EDC19_0729</fullName>
    </recommendedName>
</protein>
<dbReference type="AlphaFoldDB" id="A0A4R1N5N7"/>
<dbReference type="HAMAP" id="MF_00245">
    <property type="entry name" value="UPF0122"/>
    <property type="match status" value="1"/>
</dbReference>
<dbReference type="InterPro" id="IPR007394">
    <property type="entry name" value="UPF0122"/>
</dbReference>
<sequence length="119" mass="14169">MDKIVEQTLLYDFYSELLTKKQKKIYEDYFMNDLSLAEISEQEGISRQGVYDSIKRTTKLLGNYEEKLGLVKKFDKNTQRVNQIYKYTHSLINESELDQKELQDIKAIQEIVETMLQEM</sequence>
<evidence type="ECO:0000256" key="2">
    <source>
        <dbReference type="ARBA" id="ARBA00024764"/>
    </source>
</evidence>
<accession>A0A4R1N5N7</accession>
<dbReference type="InterPro" id="IPR013324">
    <property type="entry name" value="RNA_pol_sigma_r3/r4-like"/>
</dbReference>
<dbReference type="NCBIfam" id="NF045758">
    <property type="entry name" value="YlxM"/>
    <property type="match status" value="1"/>
</dbReference>
<comment type="caution">
    <text evidence="4">The sequence shown here is derived from an EMBL/GenBank/DDBJ whole genome shotgun (WGS) entry which is preliminary data.</text>
</comment>
<reference evidence="4 5" key="1">
    <citation type="submission" date="2019-03" db="EMBL/GenBank/DDBJ databases">
        <title>Genomic Encyclopedia of Type Strains, Phase IV (KMG-IV): sequencing the most valuable type-strain genomes for metagenomic binning, comparative biology and taxonomic classification.</title>
        <authorList>
            <person name="Goeker M."/>
        </authorList>
    </citation>
    <scope>NUCLEOTIDE SEQUENCE [LARGE SCALE GENOMIC DNA]</scope>
    <source>
        <strain evidence="4 5">DSM 24176</strain>
    </source>
</reference>
<dbReference type="SUPFAM" id="SSF88659">
    <property type="entry name" value="Sigma3 and sigma4 domains of RNA polymerase sigma factors"/>
    <property type="match status" value="1"/>
</dbReference>
<dbReference type="Pfam" id="PF04297">
    <property type="entry name" value="UPF0122"/>
    <property type="match status" value="1"/>
</dbReference>
<dbReference type="InterPro" id="IPR036388">
    <property type="entry name" value="WH-like_DNA-bd_sf"/>
</dbReference>
<comment type="function">
    <text evidence="2 3">Might take part in the signal recognition particle (SRP) pathway. This is inferred from the conservation of its genetic proximity to ftsY/ffh. May be a regulatory protein.</text>
</comment>
<dbReference type="RefSeq" id="WP_132280644.1">
    <property type="nucleotide sequence ID" value="NZ_SMGQ01000011.1"/>
</dbReference>
<dbReference type="Gene3D" id="1.10.10.10">
    <property type="entry name" value="Winged helix-like DNA-binding domain superfamily/Winged helix DNA-binding domain"/>
    <property type="match status" value="1"/>
</dbReference>
<dbReference type="PANTHER" id="PTHR40083">
    <property type="entry name" value="UPF0122 PROTEIN CBO2450/CLC_2298"/>
    <property type="match status" value="1"/>
</dbReference>
<dbReference type="EMBL" id="SMGQ01000011">
    <property type="protein sequence ID" value="TCK98309.1"/>
    <property type="molecule type" value="Genomic_DNA"/>
</dbReference>
<organism evidence="4 5">
    <name type="scientific">Natranaerovirga hydrolytica</name>
    <dbReference type="NCBI Taxonomy" id="680378"/>
    <lineage>
        <taxon>Bacteria</taxon>
        <taxon>Bacillati</taxon>
        <taxon>Bacillota</taxon>
        <taxon>Clostridia</taxon>
        <taxon>Lachnospirales</taxon>
        <taxon>Natranaerovirgaceae</taxon>
        <taxon>Natranaerovirga</taxon>
    </lineage>
</organism>